<dbReference type="SUPFAM" id="SSF53649">
    <property type="entry name" value="Alkaline phosphatase-like"/>
    <property type="match status" value="1"/>
</dbReference>
<evidence type="ECO:0000313" key="1">
    <source>
        <dbReference type="EMBL" id="ESO93955.1"/>
    </source>
</evidence>
<accession>V4AFQ2</accession>
<name>V4AFQ2_LOTGI</name>
<dbReference type="Pfam" id="PF02995">
    <property type="entry name" value="DUF229"/>
    <property type="match status" value="1"/>
</dbReference>
<dbReference type="OMA" id="CCCHETG"/>
<dbReference type="AlphaFoldDB" id="V4AFQ2"/>
<dbReference type="KEGG" id="lgi:LOTGIDRAFT_93542"/>
<reference evidence="1 2" key="1">
    <citation type="journal article" date="2013" name="Nature">
        <title>Insights into bilaterian evolution from three spiralian genomes.</title>
        <authorList>
            <person name="Simakov O."/>
            <person name="Marletaz F."/>
            <person name="Cho S.J."/>
            <person name="Edsinger-Gonzales E."/>
            <person name="Havlak P."/>
            <person name="Hellsten U."/>
            <person name="Kuo D.H."/>
            <person name="Larsson T."/>
            <person name="Lv J."/>
            <person name="Arendt D."/>
            <person name="Savage R."/>
            <person name="Osoegawa K."/>
            <person name="de Jong P."/>
            <person name="Grimwood J."/>
            <person name="Chapman J.A."/>
            <person name="Shapiro H."/>
            <person name="Aerts A."/>
            <person name="Otillar R.P."/>
            <person name="Terry A.Y."/>
            <person name="Boore J.L."/>
            <person name="Grigoriev I.V."/>
            <person name="Lindberg D.R."/>
            <person name="Seaver E.C."/>
            <person name="Weisblat D.A."/>
            <person name="Putnam N.H."/>
            <person name="Rokhsar D.S."/>
        </authorList>
    </citation>
    <scope>NUCLEOTIDE SEQUENCE [LARGE SCALE GENOMIC DNA]</scope>
</reference>
<dbReference type="OrthoDB" id="413313at2759"/>
<evidence type="ECO:0008006" key="3">
    <source>
        <dbReference type="Google" id="ProtNLM"/>
    </source>
</evidence>
<evidence type="ECO:0000313" key="2">
    <source>
        <dbReference type="Proteomes" id="UP000030746"/>
    </source>
</evidence>
<feature type="non-terminal residue" evidence="1">
    <location>
        <position position="1"/>
    </location>
</feature>
<dbReference type="GO" id="GO:0005615">
    <property type="term" value="C:extracellular space"/>
    <property type="evidence" value="ECO:0007669"/>
    <property type="project" value="TreeGrafter"/>
</dbReference>
<dbReference type="RefSeq" id="XP_009055283.1">
    <property type="nucleotide sequence ID" value="XM_009057035.1"/>
</dbReference>
<keyword evidence="2" id="KW-1185">Reference proteome</keyword>
<dbReference type="CDD" id="cd16021">
    <property type="entry name" value="ALP_like"/>
    <property type="match status" value="1"/>
</dbReference>
<feature type="non-terminal residue" evidence="1">
    <location>
        <position position="452"/>
    </location>
</feature>
<dbReference type="InterPro" id="IPR004245">
    <property type="entry name" value="DUF229"/>
</dbReference>
<dbReference type="STRING" id="225164.V4AFQ2"/>
<sequence>LDVMMIGIDSISRFNHIVKMPKTRDFLLTNLSAIELEGYNKVADNTVVNLTPMFTGNFLSEEHQRLNISDRKSSFVDDFNFILKNYSKMGYALLFAEDHPLISIYNYKAHGFKNPPTDYYFRPFTLSLDDDSSVWNNGFCILNRPETNIVLDYSSDFMNYVKDVPKFSFTFNTRLTHDSIEILTTADLYYYEFLVRTFQSGVLNNTILMFFGDHGYRFGKIMKTDYGRIQSRLPMMYIVFPTWFSNRYPDIYKNVVTNSKRLTTPFDIHEFLKDILDFTGVPRKTCSVGQRGISLFDCIPEFRRCEDAQIPLHYCTCKYKDVEGFSIGDEIVQRASQYLVDLINKNISPFRQCSQLKLASIISARVSVTNYNLNITYQDILQKLDTKWREKDCLMFGIVIKTTPGDGMFDATVMYKLKLKKFFTSLESIDRINRYDSDGDCVTPNMRSFCYC</sequence>
<protein>
    <recommendedName>
        <fullName evidence="3">Sulfatase N-terminal domain-containing protein</fullName>
    </recommendedName>
</protein>
<dbReference type="PANTHER" id="PTHR10974:SF1">
    <property type="entry name" value="FI08016P-RELATED"/>
    <property type="match status" value="1"/>
</dbReference>
<dbReference type="PANTHER" id="PTHR10974">
    <property type="entry name" value="FI08016P-RELATED"/>
    <property type="match status" value="1"/>
</dbReference>
<gene>
    <name evidence="1" type="ORF">LOTGIDRAFT_93542</name>
</gene>
<dbReference type="HOGENOM" id="CLU_018076_0_0_1"/>
<organism evidence="1 2">
    <name type="scientific">Lottia gigantea</name>
    <name type="common">Giant owl limpet</name>
    <dbReference type="NCBI Taxonomy" id="225164"/>
    <lineage>
        <taxon>Eukaryota</taxon>
        <taxon>Metazoa</taxon>
        <taxon>Spiralia</taxon>
        <taxon>Lophotrochozoa</taxon>
        <taxon>Mollusca</taxon>
        <taxon>Gastropoda</taxon>
        <taxon>Patellogastropoda</taxon>
        <taxon>Lottioidea</taxon>
        <taxon>Lottiidae</taxon>
        <taxon>Lottia</taxon>
    </lineage>
</organism>
<dbReference type="GeneID" id="20252974"/>
<dbReference type="CTD" id="20252974"/>
<dbReference type="InterPro" id="IPR017850">
    <property type="entry name" value="Alkaline_phosphatase_core_sf"/>
</dbReference>
<dbReference type="FunFam" id="3.40.720.10:FF:000017">
    <property type="entry name" value="Predicted protein"/>
    <property type="match status" value="1"/>
</dbReference>
<dbReference type="EMBL" id="KB201890">
    <property type="protein sequence ID" value="ESO93955.1"/>
    <property type="molecule type" value="Genomic_DNA"/>
</dbReference>
<proteinExistence type="predicted"/>
<dbReference type="Proteomes" id="UP000030746">
    <property type="component" value="Unassembled WGS sequence"/>
</dbReference>